<feature type="compositionally biased region" description="Polar residues" evidence="1">
    <location>
        <begin position="224"/>
        <end position="234"/>
    </location>
</feature>
<protein>
    <submittedName>
        <fullName evidence="3">Uncharacterized protein</fullName>
    </submittedName>
</protein>
<organism evidence="3 4">
    <name type="scientific">Baia soyae</name>
    <dbReference type="NCBI Taxonomy" id="1544746"/>
    <lineage>
        <taxon>Bacteria</taxon>
        <taxon>Bacillati</taxon>
        <taxon>Bacillota</taxon>
        <taxon>Bacilli</taxon>
        <taxon>Bacillales</taxon>
        <taxon>Thermoactinomycetaceae</taxon>
        <taxon>Baia</taxon>
    </lineage>
</organism>
<feature type="compositionally biased region" description="Polar residues" evidence="1">
    <location>
        <begin position="178"/>
        <end position="201"/>
    </location>
</feature>
<name>A0A4R2RMX9_9BACL</name>
<keyword evidence="4" id="KW-1185">Reference proteome</keyword>
<dbReference type="EMBL" id="SLXV01000044">
    <property type="protein sequence ID" value="TCP64019.1"/>
    <property type="molecule type" value="Genomic_DNA"/>
</dbReference>
<gene>
    <name evidence="3" type="ORF">EDD57_1447</name>
</gene>
<keyword evidence="2" id="KW-0812">Transmembrane</keyword>
<sequence length="429" mass="48026">MRNEFFLEDNDQDQDLFEHTQKSRRWRPSWTFLFIILAIAGGSAITYFMTQPTSDTLTAQATPNPQPEPVKEIVTDSGAQAEPAEPALVEPYRGDQSGFPELIAQVPTDDTNPTSKENKNEQVAVKPGKQKLSDSQTPTASPEKGIKVKQATLNPEKQTVFPTPKHQTNPTKKPPIKITSSGKQVSDTHTQKTITPQTNHSPKIMKQMTPDHQKQTTSDEKEASSPQSVSNKSVQWIVPTNPEGSPSNQSKNTFQLEPYLLNQEGKLIPLLSTKASESKDPLKSNLIPLIQIESPTRFETFLLQMQNIQTFITQSTASEIHILLIDGQKETPEGNNNIQTILTSLIHQSTKQANKKLILHKPTTESTPSYFPLLEIVDGLQFSIKTEPILTFDKKWKQTTTSPFMKSIQSWSVKQAFNITNDQLTTQKE</sequence>
<comment type="caution">
    <text evidence="3">The sequence shown here is derived from an EMBL/GenBank/DDBJ whole genome shotgun (WGS) entry which is preliminary data.</text>
</comment>
<keyword evidence="2" id="KW-1133">Transmembrane helix</keyword>
<accession>A0A4R2RMX9</accession>
<dbReference type="Proteomes" id="UP000294746">
    <property type="component" value="Unassembled WGS sequence"/>
</dbReference>
<evidence type="ECO:0000256" key="1">
    <source>
        <dbReference type="SAM" id="MobiDB-lite"/>
    </source>
</evidence>
<dbReference type="AlphaFoldDB" id="A0A4R2RMX9"/>
<keyword evidence="2" id="KW-0472">Membrane</keyword>
<feature type="compositionally biased region" description="Polar residues" evidence="1">
    <location>
        <begin position="151"/>
        <end position="171"/>
    </location>
</feature>
<feature type="region of interest" description="Disordered" evidence="1">
    <location>
        <begin position="103"/>
        <end position="252"/>
    </location>
</feature>
<proteinExistence type="predicted"/>
<reference evidence="3 4" key="1">
    <citation type="submission" date="2019-03" db="EMBL/GenBank/DDBJ databases">
        <title>Genomic Encyclopedia of Type Strains, Phase IV (KMG-IV): sequencing the most valuable type-strain genomes for metagenomic binning, comparative biology and taxonomic classification.</title>
        <authorList>
            <person name="Goeker M."/>
        </authorList>
    </citation>
    <scope>NUCLEOTIDE SEQUENCE [LARGE SCALE GENOMIC DNA]</scope>
    <source>
        <strain evidence="3 4">DSM 46831</strain>
    </source>
</reference>
<feature type="transmembrane region" description="Helical" evidence="2">
    <location>
        <begin position="30"/>
        <end position="49"/>
    </location>
</feature>
<dbReference type="OrthoDB" id="2986906at2"/>
<evidence type="ECO:0000313" key="3">
    <source>
        <dbReference type="EMBL" id="TCP64019.1"/>
    </source>
</evidence>
<evidence type="ECO:0000313" key="4">
    <source>
        <dbReference type="Proteomes" id="UP000294746"/>
    </source>
</evidence>
<feature type="compositionally biased region" description="Polar residues" evidence="1">
    <location>
        <begin position="242"/>
        <end position="252"/>
    </location>
</feature>
<dbReference type="RefSeq" id="WP_131849677.1">
    <property type="nucleotide sequence ID" value="NZ_SLXV01000044.1"/>
</dbReference>
<feature type="compositionally biased region" description="Basic and acidic residues" evidence="1">
    <location>
        <begin position="209"/>
        <end position="223"/>
    </location>
</feature>
<evidence type="ECO:0000256" key="2">
    <source>
        <dbReference type="SAM" id="Phobius"/>
    </source>
</evidence>